<reference evidence="4 5" key="1">
    <citation type="journal article" date="2013" name="BMC Microbiol.">
        <title>Identification of the type II cytochrome c maturation pathway in anammox bacteria by comparative genomics.</title>
        <authorList>
            <person name="Ferousi C."/>
            <person name="Speth D.R."/>
            <person name="Reimann J."/>
            <person name="Op den Camp H.J."/>
            <person name="Allen J.W."/>
            <person name="Keltjens J.T."/>
            <person name="Jetten M.S."/>
        </authorList>
    </citation>
    <scope>NUCLEOTIDE SEQUENCE [LARGE SCALE GENOMIC DNA]</scope>
    <source>
        <strain evidence="4">RU1</strain>
    </source>
</reference>
<dbReference type="PROSITE" id="PS01031">
    <property type="entry name" value="SHSP"/>
    <property type="match status" value="1"/>
</dbReference>
<gene>
    <name evidence="4" type="ORF">BROFUL_00038</name>
</gene>
<evidence type="ECO:0000256" key="1">
    <source>
        <dbReference type="PROSITE-ProRule" id="PRU00285"/>
    </source>
</evidence>
<proteinExistence type="inferred from homology"/>
<organism evidence="4 5">
    <name type="scientific">Candidatus Brocadia fulgida</name>
    <dbReference type="NCBI Taxonomy" id="380242"/>
    <lineage>
        <taxon>Bacteria</taxon>
        <taxon>Pseudomonadati</taxon>
        <taxon>Planctomycetota</taxon>
        <taxon>Candidatus Brocadiia</taxon>
        <taxon>Candidatus Brocadiales</taxon>
        <taxon>Candidatus Brocadiaceae</taxon>
        <taxon>Candidatus Brocadia</taxon>
    </lineage>
</organism>
<sequence>MGLIKWDRSGPLDSLAHIQKEMSDLLDILSSAPQGEGYAAMEFPPIIVSLNEESVFVRAELPGVRIGDLDIQVVDDVLTIKGERRPAAPAAKATYLRRERNYGTFARSIMLPEKVDVEKVAASYKNGVLLVTLPRASETKPRQVVIQKA</sequence>
<name>A0A0M2UYS8_9BACT</name>
<dbReference type="Gene3D" id="2.60.40.790">
    <property type="match status" value="1"/>
</dbReference>
<keyword evidence="4" id="KW-0346">Stress response</keyword>
<dbReference type="PANTHER" id="PTHR11527">
    <property type="entry name" value="HEAT-SHOCK PROTEIN 20 FAMILY MEMBER"/>
    <property type="match status" value="1"/>
</dbReference>
<evidence type="ECO:0000313" key="5">
    <source>
        <dbReference type="Proteomes" id="UP000034954"/>
    </source>
</evidence>
<accession>A0A0M2UYS8</accession>
<dbReference type="InterPro" id="IPR031107">
    <property type="entry name" value="Small_HSP"/>
</dbReference>
<dbReference type="InterPro" id="IPR002068">
    <property type="entry name" value="A-crystallin/Hsp20_dom"/>
</dbReference>
<dbReference type="CDD" id="cd06464">
    <property type="entry name" value="ACD_sHsps-like"/>
    <property type="match status" value="1"/>
</dbReference>
<evidence type="ECO:0000313" key="4">
    <source>
        <dbReference type="EMBL" id="KKO21243.1"/>
    </source>
</evidence>
<feature type="domain" description="SHSP" evidence="3">
    <location>
        <begin position="37"/>
        <end position="149"/>
    </location>
</feature>
<dbReference type="SUPFAM" id="SSF49764">
    <property type="entry name" value="HSP20-like chaperones"/>
    <property type="match status" value="1"/>
</dbReference>
<evidence type="ECO:0000256" key="2">
    <source>
        <dbReference type="RuleBase" id="RU003616"/>
    </source>
</evidence>
<dbReference type="Pfam" id="PF00011">
    <property type="entry name" value="HSP20"/>
    <property type="match status" value="1"/>
</dbReference>
<comment type="similarity">
    <text evidence="1 2">Belongs to the small heat shock protein (HSP20) family.</text>
</comment>
<dbReference type="Proteomes" id="UP000034954">
    <property type="component" value="Unassembled WGS sequence"/>
</dbReference>
<comment type="caution">
    <text evidence="4">The sequence shown here is derived from an EMBL/GenBank/DDBJ whole genome shotgun (WGS) entry which is preliminary data.</text>
</comment>
<evidence type="ECO:0000259" key="3">
    <source>
        <dbReference type="PROSITE" id="PS01031"/>
    </source>
</evidence>
<dbReference type="EMBL" id="LAQJ01000006">
    <property type="protein sequence ID" value="KKO21243.1"/>
    <property type="molecule type" value="Genomic_DNA"/>
</dbReference>
<dbReference type="InterPro" id="IPR008978">
    <property type="entry name" value="HSP20-like_chaperone"/>
</dbReference>
<protein>
    <submittedName>
        <fullName evidence="4">Heat shock protein Hsp20</fullName>
    </submittedName>
</protein>
<keyword evidence="5" id="KW-1185">Reference proteome</keyword>
<dbReference type="AlphaFoldDB" id="A0A0M2UYS8"/>